<keyword evidence="1" id="KW-0732">Signal</keyword>
<name>A0A934K405_9BACT</name>
<reference evidence="3" key="1">
    <citation type="submission" date="2020-10" db="EMBL/GenBank/DDBJ databases">
        <title>Ca. Dormibacterota MAGs.</title>
        <authorList>
            <person name="Montgomery K."/>
        </authorList>
    </citation>
    <scope>NUCLEOTIDE SEQUENCE [LARGE SCALE GENOMIC DNA]</scope>
    <source>
        <strain evidence="3">SC8812_S17_10</strain>
    </source>
</reference>
<proteinExistence type="predicted"/>
<evidence type="ECO:0000259" key="2">
    <source>
        <dbReference type="Pfam" id="PF00496"/>
    </source>
</evidence>
<dbReference type="Pfam" id="PF00496">
    <property type="entry name" value="SBP_bac_5"/>
    <property type="match status" value="1"/>
</dbReference>
<feature type="domain" description="Solute-binding protein family 5" evidence="2">
    <location>
        <begin position="106"/>
        <end position="442"/>
    </location>
</feature>
<dbReference type="EMBL" id="JAEKNR010000240">
    <property type="protein sequence ID" value="MBJ7601256.1"/>
    <property type="molecule type" value="Genomic_DNA"/>
</dbReference>
<sequence>MKGPERAHTVADQWLAGTLSRRQALGRLLALGLTVPSASAFLAACSSGTGGGGQGQGQTSTKPSASIGIVQEPTSLDPTAQATASISLLLRDNVYEGLVRLSPDLQVVPGLATSWDVSSDGRTFTFHLASGVKWHDGSSFTAKDVKFSWDRAMSTATNPVNPHADYWAPVQSVEVADDRTVKVSMKQYSDNWLFHMTSGAASIVSSKTVAQNATSPVGTGPFKFATWSKGATLSLARNDAYWGTKAVLKNVVFKFITDANAMNNALKAGDIDAIGQVGGPEQVGAFKSDSRFKVLEGPPVGKIIVALNNASVILKNTKMRRAISLAIRRQSWIDGILSGYGVPIGSHAAPNNGEPYYVDETSVNPFDATMAKQMLSQALPEIGLTQAPSLRLAVISDFPYAVRGADILASQLADIGLRIQSEQMPFPRWLQQVFSGPQDYDLSIINHAEERDVGNYANPKYYWHYDNAQVTQWLAQADAEPDAAKRKNLYGQVQKQLATDAANVFVMSPKTLAVVSAKLQSYPVVSLSSPLFLRDTRFS</sequence>
<dbReference type="PANTHER" id="PTHR30290:SF38">
    <property type="entry name" value="D,D-DIPEPTIDE-BINDING PERIPLASMIC PROTEIN DDPA-RELATED"/>
    <property type="match status" value="1"/>
</dbReference>
<dbReference type="InterPro" id="IPR000914">
    <property type="entry name" value="SBP_5_dom"/>
</dbReference>
<protein>
    <submittedName>
        <fullName evidence="3">ABC transporter substrate-binding protein</fullName>
    </submittedName>
</protein>
<dbReference type="Gene3D" id="3.40.190.10">
    <property type="entry name" value="Periplasmic binding protein-like II"/>
    <property type="match status" value="1"/>
</dbReference>
<evidence type="ECO:0000256" key="1">
    <source>
        <dbReference type="ARBA" id="ARBA00022729"/>
    </source>
</evidence>
<evidence type="ECO:0000313" key="4">
    <source>
        <dbReference type="Proteomes" id="UP000612893"/>
    </source>
</evidence>
<comment type="caution">
    <text evidence="3">The sequence shown here is derived from an EMBL/GenBank/DDBJ whole genome shotgun (WGS) entry which is preliminary data.</text>
</comment>
<evidence type="ECO:0000313" key="3">
    <source>
        <dbReference type="EMBL" id="MBJ7601256.1"/>
    </source>
</evidence>
<dbReference type="AlphaFoldDB" id="A0A934K405"/>
<dbReference type="PIRSF" id="PIRSF002741">
    <property type="entry name" value="MppA"/>
    <property type="match status" value="1"/>
</dbReference>
<dbReference type="SUPFAM" id="SSF53850">
    <property type="entry name" value="Periplasmic binding protein-like II"/>
    <property type="match status" value="1"/>
</dbReference>
<gene>
    <name evidence="3" type="ORF">JF922_24685</name>
</gene>
<dbReference type="RefSeq" id="WP_338205429.1">
    <property type="nucleotide sequence ID" value="NZ_JAEKNR010000240.1"/>
</dbReference>
<accession>A0A934K405</accession>
<dbReference type="InterPro" id="IPR039424">
    <property type="entry name" value="SBP_5"/>
</dbReference>
<dbReference type="Gene3D" id="3.10.105.10">
    <property type="entry name" value="Dipeptide-binding Protein, Domain 3"/>
    <property type="match status" value="1"/>
</dbReference>
<dbReference type="InterPro" id="IPR030678">
    <property type="entry name" value="Peptide/Ni-bd"/>
</dbReference>
<dbReference type="Proteomes" id="UP000612893">
    <property type="component" value="Unassembled WGS sequence"/>
</dbReference>
<dbReference type="GO" id="GO:0042597">
    <property type="term" value="C:periplasmic space"/>
    <property type="evidence" value="ECO:0007669"/>
    <property type="project" value="UniProtKB-ARBA"/>
</dbReference>
<dbReference type="PANTHER" id="PTHR30290">
    <property type="entry name" value="PERIPLASMIC BINDING COMPONENT OF ABC TRANSPORTER"/>
    <property type="match status" value="1"/>
</dbReference>
<organism evidence="3 4">
    <name type="scientific">Candidatus Nephthysia bennettiae</name>
    <dbReference type="NCBI Taxonomy" id="3127016"/>
    <lineage>
        <taxon>Bacteria</taxon>
        <taxon>Bacillati</taxon>
        <taxon>Candidatus Dormiibacterota</taxon>
        <taxon>Candidatus Dormibacteria</taxon>
        <taxon>Candidatus Dormibacterales</taxon>
        <taxon>Candidatus Dormibacteraceae</taxon>
        <taxon>Candidatus Nephthysia</taxon>
    </lineage>
</organism>
<keyword evidence="4" id="KW-1185">Reference proteome</keyword>